<protein>
    <submittedName>
        <fullName evidence="1">G9073 protein</fullName>
    </submittedName>
</protein>
<evidence type="ECO:0000313" key="2">
    <source>
        <dbReference type="Proteomes" id="UP001497392"/>
    </source>
</evidence>
<accession>A0ABP1G4J5</accession>
<dbReference type="EMBL" id="CAXHTA020000016">
    <property type="protein sequence ID" value="CAL5226230.1"/>
    <property type="molecule type" value="Genomic_DNA"/>
</dbReference>
<evidence type="ECO:0000313" key="1">
    <source>
        <dbReference type="EMBL" id="CAL5226230.1"/>
    </source>
</evidence>
<reference evidence="1 2" key="1">
    <citation type="submission" date="2024-06" db="EMBL/GenBank/DDBJ databases">
        <authorList>
            <person name="Kraege A."/>
            <person name="Thomma B."/>
        </authorList>
    </citation>
    <scope>NUCLEOTIDE SEQUENCE [LARGE SCALE GENOMIC DNA]</scope>
</reference>
<name>A0ABP1G4J5_9CHLO</name>
<dbReference type="Proteomes" id="UP001497392">
    <property type="component" value="Unassembled WGS sequence"/>
</dbReference>
<organism evidence="1 2">
    <name type="scientific">Coccomyxa viridis</name>
    <dbReference type="NCBI Taxonomy" id="1274662"/>
    <lineage>
        <taxon>Eukaryota</taxon>
        <taxon>Viridiplantae</taxon>
        <taxon>Chlorophyta</taxon>
        <taxon>core chlorophytes</taxon>
        <taxon>Trebouxiophyceae</taxon>
        <taxon>Trebouxiophyceae incertae sedis</taxon>
        <taxon>Coccomyxaceae</taxon>
        <taxon>Coccomyxa</taxon>
    </lineage>
</organism>
<gene>
    <name evidence="1" type="primary">g9073</name>
    <name evidence="1" type="ORF">VP750_LOCUS8136</name>
</gene>
<sequence length="78" mass="9171">MAFCDHRVPDGESYLRRGSGSTFSGKTLIYWRGLGPASRRCSTLREERRLRKPHISVIFNFNHFLHDIKRALVLQRRV</sequence>
<comment type="caution">
    <text evidence="1">The sequence shown here is derived from an EMBL/GenBank/DDBJ whole genome shotgun (WGS) entry which is preliminary data.</text>
</comment>
<keyword evidence="2" id="KW-1185">Reference proteome</keyword>
<proteinExistence type="predicted"/>